<dbReference type="PRINTS" id="PR00412">
    <property type="entry name" value="EPOXHYDRLASE"/>
</dbReference>
<evidence type="ECO:0000313" key="2">
    <source>
        <dbReference type="EMBL" id="GGE32288.1"/>
    </source>
</evidence>
<dbReference type="InterPro" id="IPR000639">
    <property type="entry name" value="Epox_hydrolase-like"/>
</dbReference>
<dbReference type="PRINTS" id="PR00111">
    <property type="entry name" value="ABHYDROLASE"/>
</dbReference>
<dbReference type="Gene3D" id="3.40.50.1820">
    <property type="entry name" value="alpha/beta hydrolase"/>
    <property type="match status" value="1"/>
</dbReference>
<comment type="caution">
    <text evidence="2">The sequence shown here is derived from an EMBL/GenBank/DDBJ whole genome shotgun (WGS) entry which is preliminary data.</text>
</comment>
<evidence type="ECO:0000259" key="1">
    <source>
        <dbReference type="Pfam" id="PF00561"/>
    </source>
</evidence>
<reference evidence="2" key="2">
    <citation type="submission" date="2020-09" db="EMBL/GenBank/DDBJ databases">
        <authorList>
            <person name="Sun Q."/>
            <person name="Zhou Y."/>
        </authorList>
    </citation>
    <scope>NUCLEOTIDE SEQUENCE</scope>
    <source>
        <strain evidence="2">CGMCC 1.15371</strain>
    </source>
</reference>
<dbReference type="PANTHER" id="PTHR46438">
    <property type="entry name" value="ALPHA/BETA-HYDROLASES SUPERFAMILY PROTEIN"/>
    <property type="match status" value="1"/>
</dbReference>
<gene>
    <name evidence="2" type="primary">yugF</name>
    <name evidence="2" type="ORF">GCM10011391_08690</name>
</gene>
<name>A0A8J2YFG8_9BACL</name>
<sequence length="271" mass="30981">MSTITINHMNIYYEQYGRPIHEAEDVLVLIHGYLSSSFSFRFLIPYLQEEHAVLSIDLPGFGQSDKALHFNYSLHNYGRLVLDILERFEIQRAILIGHSMGGQIALQAGLQEPNRIKKIVGLAAAGYMGPVKRSLVWLSYLPFFSWGLKVYFTKKDIMENFLAVIHNRTIINEEMVEGYLKPLQTKAFYRSLVLLMRHREGDLSTARVREITQPVLLIWGEQDSIVPLAVGKRFAKELSAADLQVLKQTGHLLPEEKPKETALLIKAFIKQ</sequence>
<protein>
    <submittedName>
        <fullName evidence="2">Putative hydrolase YugF</fullName>
    </submittedName>
</protein>
<dbReference type="RefSeq" id="WP_188689644.1">
    <property type="nucleotide sequence ID" value="NZ_BMIR01000002.1"/>
</dbReference>
<dbReference type="InterPro" id="IPR029058">
    <property type="entry name" value="AB_hydrolase_fold"/>
</dbReference>
<dbReference type="PANTHER" id="PTHR46438:SF11">
    <property type="entry name" value="LIPASE-RELATED"/>
    <property type="match status" value="1"/>
</dbReference>
<feature type="domain" description="AB hydrolase-1" evidence="1">
    <location>
        <begin position="26"/>
        <end position="258"/>
    </location>
</feature>
<dbReference type="AlphaFoldDB" id="A0A8J2YFG8"/>
<reference evidence="2" key="1">
    <citation type="journal article" date="2014" name="Int. J. Syst. Evol. Microbiol.">
        <title>Complete genome sequence of Corynebacterium casei LMG S-19264T (=DSM 44701T), isolated from a smear-ripened cheese.</title>
        <authorList>
            <consortium name="US DOE Joint Genome Institute (JGI-PGF)"/>
            <person name="Walter F."/>
            <person name="Albersmeier A."/>
            <person name="Kalinowski J."/>
            <person name="Ruckert C."/>
        </authorList>
    </citation>
    <scope>NUCLEOTIDE SEQUENCE</scope>
    <source>
        <strain evidence="2">CGMCC 1.15371</strain>
    </source>
</reference>
<dbReference type="Pfam" id="PF00561">
    <property type="entry name" value="Abhydrolase_1"/>
    <property type="match status" value="1"/>
</dbReference>
<accession>A0A8J2YFG8</accession>
<keyword evidence="3" id="KW-1185">Reference proteome</keyword>
<dbReference type="GO" id="GO:0016787">
    <property type="term" value="F:hydrolase activity"/>
    <property type="evidence" value="ECO:0007669"/>
    <property type="project" value="UniProtKB-KW"/>
</dbReference>
<dbReference type="SUPFAM" id="SSF53474">
    <property type="entry name" value="alpha/beta-Hydrolases"/>
    <property type="match status" value="1"/>
</dbReference>
<proteinExistence type="predicted"/>
<dbReference type="Proteomes" id="UP000628775">
    <property type="component" value="Unassembled WGS sequence"/>
</dbReference>
<evidence type="ECO:0000313" key="3">
    <source>
        <dbReference type="Proteomes" id="UP000628775"/>
    </source>
</evidence>
<keyword evidence="2" id="KW-0378">Hydrolase</keyword>
<organism evidence="2 3">
    <name type="scientific">Pullulanibacillus camelliae</name>
    <dbReference type="NCBI Taxonomy" id="1707096"/>
    <lineage>
        <taxon>Bacteria</taxon>
        <taxon>Bacillati</taxon>
        <taxon>Bacillota</taxon>
        <taxon>Bacilli</taxon>
        <taxon>Bacillales</taxon>
        <taxon>Sporolactobacillaceae</taxon>
        <taxon>Pullulanibacillus</taxon>
    </lineage>
</organism>
<dbReference type="EMBL" id="BMIR01000002">
    <property type="protein sequence ID" value="GGE32288.1"/>
    <property type="molecule type" value="Genomic_DNA"/>
</dbReference>
<dbReference type="InterPro" id="IPR000073">
    <property type="entry name" value="AB_hydrolase_1"/>
</dbReference>